<dbReference type="InterPro" id="IPR008949">
    <property type="entry name" value="Isoprenoid_synthase_dom_sf"/>
</dbReference>
<dbReference type="Gene3D" id="1.50.10.130">
    <property type="entry name" value="Terpene synthase, N-terminal domain"/>
    <property type="match status" value="2"/>
</dbReference>
<proteinExistence type="predicted"/>
<feature type="domain" description="Terpene synthase metal-binding" evidence="6">
    <location>
        <begin position="413"/>
        <end position="543"/>
    </location>
</feature>
<accession>A0A151QLE1</accession>
<dbReference type="EMBL" id="KQ486521">
    <property type="protein sequence ID" value="KYP31094.1"/>
    <property type="molecule type" value="Genomic_DNA"/>
</dbReference>
<dbReference type="CDD" id="cd00684">
    <property type="entry name" value="Terpene_cyclase_plant_C1"/>
    <property type="match status" value="1"/>
</dbReference>
<name>A0A151QLE1_CAJCA</name>
<dbReference type="SUPFAM" id="SSF48239">
    <property type="entry name" value="Terpenoid cyclases/Protein prenyltransferases"/>
    <property type="match status" value="1"/>
</dbReference>
<sequence>VFLQRLQELDHDIEAQIETLKKEVSKMLVSKTENPLTKVDLIDSISRLGVNYHFEHEIDEVMQQIYKNYVVNGEINIEANLSTVAVLFRLLRQHGFHVSPIVLNKFKNLQGNFNERLLSDVEGMLSLYEASHMMVQALHKNLPRLEARRYISIYEQDPSHNEILLTLAKLDFNKLQNLHKKEFGNICKWWKELDVSSKLPYVRDRIVECCFWVLAVYFEPQYSQARKILSKVFGITLIIDDTYDAYGTIDELELLTEAIERWDISCLDDLPESIKLPYKLLINLYEEIEQEMIKEEGKSCCIKYSIEEVHIFFPNYYQHPETNIFHFEQKRGHVSSFLECYMNQYDESREAAIHECQNRIIDNWKDINEECLMPTKVPMPFLRRPFNLACFMDVFYKDEDNFTHSGGIMKTSIKALLLDPYKKSVRAYMTEAKWFNNNYKPTIEEYLHVSAISCGYSLMTITSYIGMGDMVTEDIFKWATNEPKFLRAISIGGRLMDDIASNEFEQKRGHVSSFLECYMNQYDESREAAIHECQNRIIDNWKDINEECLMPTKVPMPFLRRPFNLACFMDVFYKDEDNFTHSGGIMKTSIKALLLDPVPI</sequence>
<protein>
    <submittedName>
        <fullName evidence="7">Epi-cedrol synthase</fullName>
    </submittedName>
</protein>
<evidence type="ECO:0000256" key="1">
    <source>
        <dbReference type="ARBA" id="ARBA00001946"/>
    </source>
</evidence>
<dbReference type="GO" id="GO:0000287">
    <property type="term" value="F:magnesium ion binding"/>
    <property type="evidence" value="ECO:0007669"/>
    <property type="project" value="InterPro"/>
</dbReference>
<dbReference type="Gene3D" id="1.10.600.10">
    <property type="entry name" value="Farnesyl Diphosphate Synthase"/>
    <property type="match status" value="3"/>
</dbReference>
<dbReference type="GO" id="GO:0016102">
    <property type="term" value="P:diterpenoid biosynthetic process"/>
    <property type="evidence" value="ECO:0007669"/>
    <property type="project" value="InterPro"/>
</dbReference>
<dbReference type="InterPro" id="IPR044814">
    <property type="entry name" value="Terpene_cyclase_plant_C1"/>
</dbReference>
<keyword evidence="2" id="KW-0479">Metal-binding</keyword>
<dbReference type="Gramene" id="C.cajan_48001.t">
    <property type="protein sequence ID" value="C.cajan_48001.t"/>
    <property type="gene ID" value="C.cajan_48001"/>
</dbReference>
<gene>
    <name evidence="7" type="ORF">KK1_049005</name>
</gene>
<evidence type="ECO:0000259" key="5">
    <source>
        <dbReference type="Pfam" id="PF01397"/>
    </source>
</evidence>
<dbReference type="InterPro" id="IPR050148">
    <property type="entry name" value="Terpene_synthase-like"/>
</dbReference>
<feature type="domain" description="Terpene synthase metal-binding" evidence="6">
    <location>
        <begin position="191"/>
        <end position="318"/>
    </location>
</feature>
<dbReference type="SUPFAM" id="SSF48576">
    <property type="entry name" value="Terpenoid synthases"/>
    <property type="match status" value="2"/>
</dbReference>
<dbReference type="InterPro" id="IPR001906">
    <property type="entry name" value="Terpene_synth_N"/>
</dbReference>
<organism evidence="7 8">
    <name type="scientific">Cajanus cajan</name>
    <name type="common">Pigeon pea</name>
    <name type="synonym">Cajanus indicus</name>
    <dbReference type="NCBI Taxonomy" id="3821"/>
    <lineage>
        <taxon>Eukaryota</taxon>
        <taxon>Viridiplantae</taxon>
        <taxon>Streptophyta</taxon>
        <taxon>Embryophyta</taxon>
        <taxon>Tracheophyta</taxon>
        <taxon>Spermatophyta</taxon>
        <taxon>Magnoliopsida</taxon>
        <taxon>eudicotyledons</taxon>
        <taxon>Gunneridae</taxon>
        <taxon>Pentapetalae</taxon>
        <taxon>rosids</taxon>
        <taxon>fabids</taxon>
        <taxon>Fabales</taxon>
        <taxon>Fabaceae</taxon>
        <taxon>Papilionoideae</taxon>
        <taxon>50 kb inversion clade</taxon>
        <taxon>NPAAA clade</taxon>
        <taxon>indigoferoid/millettioid clade</taxon>
        <taxon>Phaseoleae</taxon>
        <taxon>Cajanus</taxon>
    </lineage>
</organism>
<keyword evidence="3" id="KW-0460">Magnesium</keyword>
<dbReference type="InterPro" id="IPR005630">
    <property type="entry name" value="Terpene_synthase_metal-bd"/>
</dbReference>
<keyword evidence="8" id="KW-1185">Reference proteome</keyword>
<feature type="domain" description="Terpene synthase metal-binding" evidence="6">
    <location>
        <begin position="325"/>
        <end position="366"/>
    </location>
</feature>
<dbReference type="GO" id="GO:0010333">
    <property type="term" value="F:terpene synthase activity"/>
    <property type="evidence" value="ECO:0007669"/>
    <property type="project" value="InterPro"/>
</dbReference>
<dbReference type="Pfam" id="PF03936">
    <property type="entry name" value="Terpene_synth_C"/>
    <property type="match status" value="3"/>
</dbReference>
<evidence type="ECO:0000259" key="6">
    <source>
        <dbReference type="Pfam" id="PF03936"/>
    </source>
</evidence>
<reference evidence="7" key="1">
    <citation type="journal article" date="2012" name="Nat. Biotechnol.">
        <title>Draft genome sequence of pigeonpea (Cajanus cajan), an orphan legume crop of resource-poor farmers.</title>
        <authorList>
            <person name="Varshney R.K."/>
            <person name="Chen W."/>
            <person name="Li Y."/>
            <person name="Bharti A.K."/>
            <person name="Saxena R.K."/>
            <person name="Schlueter J.A."/>
            <person name="Donoghue M.T."/>
            <person name="Azam S."/>
            <person name="Fan G."/>
            <person name="Whaley A.M."/>
            <person name="Farmer A.D."/>
            <person name="Sheridan J."/>
            <person name="Iwata A."/>
            <person name="Tuteja R."/>
            <person name="Penmetsa R.V."/>
            <person name="Wu W."/>
            <person name="Upadhyaya H.D."/>
            <person name="Yang S.P."/>
            <person name="Shah T."/>
            <person name="Saxena K.B."/>
            <person name="Michael T."/>
            <person name="McCombie W.R."/>
            <person name="Yang B."/>
            <person name="Zhang G."/>
            <person name="Yang H."/>
            <person name="Wang J."/>
            <person name="Spillane C."/>
            <person name="Cook D.R."/>
            <person name="May G.D."/>
            <person name="Xu X."/>
            <person name="Jackson S.A."/>
        </authorList>
    </citation>
    <scope>NUCLEOTIDE SEQUENCE [LARGE SCALE GENOMIC DNA]</scope>
</reference>
<comment type="cofactor">
    <cofactor evidence="1">
        <name>Mg(2+)</name>
        <dbReference type="ChEBI" id="CHEBI:18420"/>
    </cofactor>
</comment>
<dbReference type="OMA" id="VYYEPEY"/>
<dbReference type="Proteomes" id="UP000075243">
    <property type="component" value="Unassembled WGS sequence"/>
</dbReference>
<dbReference type="InterPro" id="IPR036965">
    <property type="entry name" value="Terpene_synth_N_sf"/>
</dbReference>
<evidence type="ECO:0000256" key="2">
    <source>
        <dbReference type="ARBA" id="ARBA00022723"/>
    </source>
</evidence>
<evidence type="ECO:0000256" key="4">
    <source>
        <dbReference type="ARBA" id="ARBA00023239"/>
    </source>
</evidence>
<evidence type="ECO:0000313" key="7">
    <source>
        <dbReference type="EMBL" id="KYP31094.1"/>
    </source>
</evidence>
<keyword evidence="4" id="KW-0456">Lyase</keyword>
<feature type="non-terminal residue" evidence="7">
    <location>
        <position position="1"/>
    </location>
</feature>
<dbReference type="Pfam" id="PF01397">
    <property type="entry name" value="Terpene_synth"/>
    <property type="match status" value="1"/>
</dbReference>
<evidence type="ECO:0000313" key="8">
    <source>
        <dbReference type="Proteomes" id="UP000075243"/>
    </source>
</evidence>
<dbReference type="PANTHER" id="PTHR31225:SF221">
    <property type="entry name" value="(-)-GERMACRENE D SYNTHASE"/>
    <property type="match status" value="1"/>
</dbReference>
<evidence type="ECO:0000256" key="3">
    <source>
        <dbReference type="ARBA" id="ARBA00022842"/>
    </source>
</evidence>
<feature type="domain" description="Terpene synthase N-terminal" evidence="5">
    <location>
        <begin position="11"/>
        <end position="136"/>
    </location>
</feature>
<dbReference type="STRING" id="3821.A0A151QLE1"/>
<dbReference type="AlphaFoldDB" id="A0A151QLE1"/>
<dbReference type="InterPro" id="IPR008930">
    <property type="entry name" value="Terpenoid_cyclase/PrenylTrfase"/>
</dbReference>
<dbReference type="PANTHER" id="PTHR31225">
    <property type="entry name" value="OS04G0344100 PROTEIN-RELATED"/>
    <property type="match status" value="1"/>
</dbReference>